<dbReference type="CDD" id="cd00047">
    <property type="entry name" value="PTPc"/>
    <property type="match status" value="2"/>
</dbReference>
<evidence type="ECO:0000313" key="5">
    <source>
        <dbReference type="Proteomes" id="UP000282613"/>
    </source>
</evidence>
<dbReference type="GO" id="GO:0004725">
    <property type="term" value="F:protein tyrosine phosphatase activity"/>
    <property type="evidence" value="ECO:0007669"/>
    <property type="project" value="InterPro"/>
</dbReference>
<dbReference type="PANTHER" id="PTHR19134">
    <property type="entry name" value="RECEPTOR-TYPE TYROSINE-PROTEIN PHOSPHATASE"/>
    <property type="match status" value="1"/>
</dbReference>
<dbReference type="Pfam" id="PF00102">
    <property type="entry name" value="Y_phosphatase"/>
    <property type="match status" value="2"/>
</dbReference>
<dbReference type="PANTHER" id="PTHR19134:SF561">
    <property type="entry name" value="PROTEIN TYROSINE PHOSPHATASE 36E, ISOFORM A"/>
    <property type="match status" value="1"/>
</dbReference>
<reference evidence="6" key="1">
    <citation type="submission" date="2016-04" db="UniProtKB">
        <authorList>
            <consortium name="WormBaseParasite"/>
        </authorList>
    </citation>
    <scope>IDENTIFICATION</scope>
</reference>
<keyword evidence="5" id="KW-1185">Reference proteome</keyword>
<accession>A0A158R8R1</accession>
<feature type="compositionally biased region" description="Basic and acidic residues" evidence="1">
    <location>
        <begin position="774"/>
        <end position="787"/>
    </location>
</feature>
<dbReference type="PROSITE" id="PS00383">
    <property type="entry name" value="TYR_PHOSPHATASE_1"/>
    <property type="match status" value="1"/>
</dbReference>
<dbReference type="PROSITE" id="PS50055">
    <property type="entry name" value="TYR_PHOSPHATASE_PTP"/>
    <property type="match status" value="2"/>
</dbReference>
<evidence type="ECO:0000259" key="2">
    <source>
        <dbReference type="PROSITE" id="PS50055"/>
    </source>
</evidence>
<feature type="domain" description="Tyrosine-protein phosphatase" evidence="2">
    <location>
        <begin position="417"/>
        <end position="735"/>
    </location>
</feature>
<evidence type="ECO:0000259" key="3">
    <source>
        <dbReference type="PROSITE" id="PS50056"/>
    </source>
</evidence>
<dbReference type="OrthoDB" id="6144703at2759"/>
<dbReference type="InterPro" id="IPR003595">
    <property type="entry name" value="Tyr_Pase_cat"/>
</dbReference>
<dbReference type="EMBL" id="UYRS01018456">
    <property type="protein sequence ID" value="VDK35897.1"/>
    <property type="molecule type" value="Genomic_DNA"/>
</dbReference>
<feature type="domain" description="Tyrosine-protein phosphatase" evidence="2">
    <location>
        <begin position="52"/>
        <end position="320"/>
    </location>
</feature>
<dbReference type="InterPro" id="IPR029021">
    <property type="entry name" value="Prot-tyrosine_phosphatase-like"/>
</dbReference>
<feature type="domain" description="Tyrosine specific protein phosphatases" evidence="3">
    <location>
        <begin position="230"/>
        <end position="311"/>
    </location>
</feature>
<name>A0A158R8R1_TAEAS</name>
<feature type="domain" description="Tyrosine specific protein phosphatases" evidence="3">
    <location>
        <begin position="649"/>
        <end position="726"/>
    </location>
</feature>
<dbReference type="PRINTS" id="PR00700">
    <property type="entry name" value="PRTYPHPHTASE"/>
</dbReference>
<dbReference type="PROSITE" id="PS50056">
    <property type="entry name" value="TYR_PHOSPHATASE_2"/>
    <property type="match status" value="2"/>
</dbReference>
<dbReference type="SMART" id="SM00194">
    <property type="entry name" value="PTPc"/>
    <property type="match status" value="2"/>
</dbReference>
<dbReference type="InterPro" id="IPR000387">
    <property type="entry name" value="Tyr_Pase_dom"/>
</dbReference>
<dbReference type="WBParaSite" id="TASK_0000595101-mRNA-1">
    <property type="protein sequence ID" value="TASK_0000595101-mRNA-1"/>
    <property type="gene ID" value="TASK_0000595101"/>
</dbReference>
<evidence type="ECO:0000313" key="6">
    <source>
        <dbReference type="WBParaSite" id="TASK_0000595101-mRNA-1"/>
    </source>
</evidence>
<proteinExistence type="predicted"/>
<dbReference type="Gene3D" id="3.90.190.10">
    <property type="entry name" value="Protein tyrosine phosphatase superfamily"/>
    <property type="match status" value="2"/>
</dbReference>
<evidence type="ECO:0000256" key="1">
    <source>
        <dbReference type="SAM" id="MobiDB-lite"/>
    </source>
</evidence>
<sequence length="979" mass="110961">MNLLRSCLGALRDKICDPRERHRRKLKSVSTAPIPVSMFPDVYERKLASGILKYEYEVMRYVYFLQVIQGEVDESGFCSAAFAEENGKKNQNIHVVPYNDNCVILESEPDDENSTYINASWIDGQEQERKYIATQGPNMKTISDFWRMVWQYNCQCIVMVTSLFEHARQQCERYWPAFSCTFGAINVTSRDAISTAQYTIREFRVCKKDAPEVKRIIRQFQLDSWNKNGFPLIGAVIELTAKLYAWRQGREGPIVVHCSDGSGRTGTFICINELLDVIRRDEIGASIPLAQYALKVATSRPRMIDSVDQYVFIYTVLSEWVRSGGETSIPLSTLPKVLQQLRKPPESGYGIRHCASKYEAELTVRFIMTFKMGSIMNVDFVATNMEGPENGNFGSHLVNRLVKPLTVGECAGGHRIENRRKSRNVLIQPPERARPYLTTQDSGDANDYINAVFVDVRNPARLRHAALFPLLQYGLFDTFSSFHALMEMPALKQAIGRLFISQTSFPSCVLSKQTFYSSILGYRAKNQYIVTQWPLVSTLSDFWCLVVDFQVSAIALLNSYAFGDQKYPIFWPTIKTANQSTRFGPIGLELREVYEETEVVPSAFLLSIKKRGTSAFNPFMPNRNDNVSRDVILLHTKKWPMSSADETACDIVVQMAYLAREWNSITDVNSPILVVSNDGVSRVGVFCAVSTCMERILAQSEVDVFRAVEVVKQNRPQLVNDLVEYRQCYNCAFRISILLSARIKANEQERSRDPMEIFDELDRKLAEGEFRRELIDTADQPSKHEGRPTSVKSSPPSKKPILPPHLRSSSFSSSYSSNTISLDLHSGDCPKRKLPTIRVDHVSRRLPLLNKPRGHHMAINERRKLLQSQLSIPILRSHRILPGGGSVARRKLPTLDSIIENPLTCINYTVSNPNRTKKVLPIIANICPNDGLLPNSLLEIRCNSRRDGDNLMAPRHPLIRTETETTYLTSSLGDSHQAN</sequence>
<dbReference type="Proteomes" id="UP000282613">
    <property type="component" value="Unassembled WGS sequence"/>
</dbReference>
<reference evidence="4 5" key="2">
    <citation type="submission" date="2018-11" db="EMBL/GenBank/DDBJ databases">
        <authorList>
            <consortium name="Pathogen Informatics"/>
        </authorList>
    </citation>
    <scope>NUCLEOTIDE SEQUENCE [LARGE SCALE GENOMIC DNA]</scope>
</reference>
<gene>
    <name evidence="4" type="ORF">TASK_LOCUS5952</name>
</gene>
<dbReference type="InterPro" id="IPR000242">
    <property type="entry name" value="PTP_cat"/>
</dbReference>
<dbReference type="AlphaFoldDB" id="A0A158R8R1"/>
<dbReference type="SUPFAM" id="SSF52799">
    <property type="entry name" value="(Phosphotyrosine protein) phosphatases II"/>
    <property type="match status" value="2"/>
</dbReference>
<organism evidence="6">
    <name type="scientific">Taenia asiatica</name>
    <name type="common">Asian tapeworm</name>
    <dbReference type="NCBI Taxonomy" id="60517"/>
    <lineage>
        <taxon>Eukaryota</taxon>
        <taxon>Metazoa</taxon>
        <taxon>Spiralia</taxon>
        <taxon>Lophotrochozoa</taxon>
        <taxon>Platyhelminthes</taxon>
        <taxon>Cestoda</taxon>
        <taxon>Eucestoda</taxon>
        <taxon>Cyclophyllidea</taxon>
        <taxon>Taeniidae</taxon>
        <taxon>Taenia</taxon>
    </lineage>
</organism>
<protein>
    <submittedName>
        <fullName evidence="6">Protein-tyrosine-phosphatase</fullName>
    </submittedName>
</protein>
<evidence type="ECO:0000313" key="4">
    <source>
        <dbReference type="EMBL" id="VDK35897.1"/>
    </source>
</evidence>
<dbReference type="InterPro" id="IPR016130">
    <property type="entry name" value="Tyr_Pase_AS"/>
</dbReference>
<feature type="region of interest" description="Disordered" evidence="1">
    <location>
        <begin position="774"/>
        <end position="813"/>
    </location>
</feature>
<dbReference type="SMART" id="SM00404">
    <property type="entry name" value="PTPc_motif"/>
    <property type="match status" value="2"/>
</dbReference>
<dbReference type="InterPro" id="IPR050348">
    <property type="entry name" value="Protein-Tyr_Phosphatase"/>
</dbReference>
<dbReference type="STRING" id="60517.A0A158R8R1"/>